<dbReference type="EMBL" id="LQPE01000003">
    <property type="protein sequence ID" value="ORW12149.1"/>
    <property type="molecule type" value="Genomic_DNA"/>
</dbReference>
<dbReference type="Pfam" id="PF13578">
    <property type="entry name" value="Methyltransf_24"/>
    <property type="match status" value="1"/>
</dbReference>
<keyword evidence="2" id="KW-1185">Reference proteome</keyword>
<evidence type="ECO:0000313" key="1">
    <source>
        <dbReference type="EMBL" id="ORW12149.1"/>
    </source>
</evidence>
<protein>
    <submittedName>
        <fullName evidence="1">Biotin carboxyl carrier protein</fullName>
    </submittedName>
</protein>
<comment type="caution">
    <text evidence="1">The sequence shown here is derived from an EMBL/GenBank/DDBJ whole genome shotgun (WGS) entry which is preliminary data.</text>
</comment>
<proteinExistence type="predicted"/>
<name>A0A1X1YLZ5_9MYCO</name>
<accession>A0A1X1YLZ5</accession>
<dbReference type="AlphaFoldDB" id="A0A1X1YLZ5"/>
<reference evidence="1 2" key="1">
    <citation type="submission" date="2016-01" db="EMBL/GenBank/DDBJ databases">
        <title>The new phylogeny of the genus Mycobacterium.</title>
        <authorList>
            <person name="Tarcisio F."/>
            <person name="Conor M."/>
            <person name="Antonella G."/>
            <person name="Elisabetta G."/>
            <person name="Giulia F.S."/>
            <person name="Sara T."/>
            <person name="Anna F."/>
            <person name="Clotilde B."/>
            <person name="Roberto B."/>
            <person name="Veronica D.S."/>
            <person name="Fabio R."/>
            <person name="Monica P."/>
            <person name="Olivier J."/>
            <person name="Enrico T."/>
            <person name="Nicola S."/>
        </authorList>
    </citation>
    <scope>NUCLEOTIDE SEQUENCE [LARGE SCALE GENOMIC DNA]</scope>
    <source>
        <strain evidence="1 2">DSM 45166</strain>
    </source>
</reference>
<dbReference type="InterPro" id="IPR029063">
    <property type="entry name" value="SAM-dependent_MTases_sf"/>
</dbReference>
<organism evidence="1 2">
    <name type="scientific">Mycobacterium kyorinense</name>
    <dbReference type="NCBI Taxonomy" id="487514"/>
    <lineage>
        <taxon>Bacteria</taxon>
        <taxon>Bacillati</taxon>
        <taxon>Actinomycetota</taxon>
        <taxon>Actinomycetes</taxon>
        <taxon>Mycobacteriales</taxon>
        <taxon>Mycobacteriaceae</taxon>
        <taxon>Mycobacterium</taxon>
    </lineage>
</organism>
<dbReference type="OrthoDB" id="799111at2"/>
<dbReference type="Proteomes" id="UP000193487">
    <property type="component" value="Unassembled WGS sequence"/>
</dbReference>
<dbReference type="Gene3D" id="3.40.50.150">
    <property type="entry name" value="Vaccinia Virus protein VP39"/>
    <property type="match status" value="1"/>
</dbReference>
<dbReference type="RefSeq" id="WP_045384002.1">
    <property type="nucleotide sequence ID" value="NZ_BBKA01000107.1"/>
</dbReference>
<sequence>MNRINAVQEALDGREKRVYLEIGVSYGVAFRRIVADEKIAVDPAFNLSARSRRLADAKARATHYFETTSDAFFASETAFLEQHGIDVALIDGLHTYRQALRDVENTLRYLRDDGIVILHDCNPANASIAYPAASYADYRAHHRWRNLLWHMLVTTPPWSGDVWKAIVHLRSARRDLRVAVLDCDSGIGLVRKGSPESQLPYTAAQIEALGYEDLAADRERLLNLKPSDYLGKFLES</sequence>
<evidence type="ECO:0000313" key="2">
    <source>
        <dbReference type="Proteomes" id="UP000193487"/>
    </source>
</evidence>
<dbReference type="SUPFAM" id="SSF53335">
    <property type="entry name" value="S-adenosyl-L-methionine-dependent methyltransferases"/>
    <property type="match status" value="1"/>
</dbReference>
<gene>
    <name evidence="1" type="ORF">AWC14_17700</name>
</gene>